<dbReference type="EMBL" id="CAUM01000135">
    <property type="protein sequence ID" value="CCV07978.1"/>
    <property type="molecule type" value="Genomic_DNA"/>
</dbReference>
<name>M5EVL6_9HYPH</name>
<dbReference type="OrthoDB" id="9835232at2"/>
<dbReference type="STRING" id="1297569.MESS2_660017"/>
<evidence type="ECO:0000313" key="1">
    <source>
        <dbReference type="EMBL" id="CCV07978.1"/>
    </source>
</evidence>
<organism evidence="1 2">
    <name type="scientific">Mesorhizobium metallidurans STM 2683</name>
    <dbReference type="NCBI Taxonomy" id="1297569"/>
    <lineage>
        <taxon>Bacteria</taxon>
        <taxon>Pseudomonadati</taxon>
        <taxon>Pseudomonadota</taxon>
        <taxon>Alphaproteobacteria</taxon>
        <taxon>Hyphomicrobiales</taxon>
        <taxon>Phyllobacteriaceae</taxon>
        <taxon>Mesorhizobium</taxon>
    </lineage>
</organism>
<reference evidence="1 2" key="1">
    <citation type="submission" date="2013-02" db="EMBL/GenBank/DDBJ databases">
        <authorList>
            <person name="Genoscope - CEA"/>
        </authorList>
    </citation>
    <scope>NUCLEOTIDE SEQUENCE [LARGE SCALE GENOMIC DNA]</scope>
    <source>
        <strain evidence="1 2">STM 2683</strain>
    </source>
</reference>
<evidence type="ECO:0000313" key="2">
    <source>
        <dbReference type="Proteomes" id="UP000012062"/>
    </source>
</evidence>
<dbReference type="Proteomes" id="UP000012062">
    <property type="component" value="Unassembled WGS sequence"/>
</dbReference>
<sequence>MDGQSFIPISSDEATFKREAAGSGFEKDGVSIDRNLLVSILAEDQVLVLNPGSDKVKMTKADLAKGLKGI</sequence>
<keyword evidence="2" id="KW-1185">Reference proteome</keyword>
<comment type="caution">
    <text evidence="1">The sequence shown here is derived from an EMBL/GenBank/DDBJ whole genome shotgun (WGS) entry which is preliminary data.</text>
</comment>
<dbReference type="AlphaFoldDB" id="M5EVL6"/>
<accession>M5EVL6</accession>
<protein>
    <submittedName>
        <fullName evidence="1">Uncharacterized protein</fullName>
    </submittedName>
</protein>
<proteinExistence type="predicted"/>
<gene>
    <name evidence="1" type="ORF">MESS2_660017</name>
</gene>
<dbReference type="RefSeq" id="WP_008876854.1">
    <property type="nucleotide sequence ID" value="NZ_CAUM01000135.1"/>
</dbReference>